<evidence type="ECO:0000256" key="1">
    <source>
        <dbReference type="SAM" id="MobiDB-lite"/>
    </source>
</evidence>
<proteinExistence type="predicted"/>
<dbReference type="Proteomes" id="UP000799437">
    <property type="component" value="Unassembled WGS sequence"/>
</dbReference>
<dbReference type="AlphaFoldDB" id="A0A6A6VXD0"/>
<keyword evidence="3" id="KW-1185">Reference proteome</keyword>
<evidence type="ECO:0000313" key="3">
    <source>
        <dbReference type="Proteomes" id="UP000799437"/>
    </source>
</evidence>
<sequence>MGLKRKCSSLEISPTSSVSSRATDSTRTSQSPSPLPRFSNPFAMDIDQPIRSLPFAQWGASQHTSRISASDLGSRTRKRHRDNRPKQEIVHETTISKLFDAQKHLPDAAPVVSQPQLQPRLSNAAQKSTLHSFWALPKEAPRLASMHTVSFGQQQHCEDCDQALVVEEMMEMDIDMASGGTFACRSCGRHVCDTCSVLGDERCCLECVTSTMQR</sequence>
<dbReference type="GeneID" id="54485642"/>
<organism evidence="2 3">
    <name type="scientific">Pseudovirgaria hyperparasitica</name>
    <dbReference type="NCBI Taxonomy" id="470096"/>
    <lineage>
        <taxon>Eukaryota</taxon>
        <taxon>Fungi</taxon>
        <taxon>Dikarya</taxon>
        <taxon>Ascomycota</taxon>
        <taxon>Pezizomycotina</taxon>
        <taxon>Dothideomycetes</taxon>
        <taxon>Dothideomycetes incertae sedis</taxon>
        <taxon>Acrospermales</taxon>
        <taxon>Acrospermaceae</taxon>
        <taxon>Pseudovirgaria</taxon>
    </lineage>
</organism>
<dbReference type="EMBL" id="ML996578">
    <property type="protein sequence ID" value="KAF2755262.1"/>
    <property type="molecule type" value="Genomic_DNA"/>
</dbReference>
<name>A0A6A6VXD0_9PEZI</name>
<accession>A0A6A6VXD0</accession>
<feature type="compositionally biased region" description="Polar residues" evidence="1">
    <location>
        <begin position="10"/>
        <end position="32"/>
    </location>
</feature>
<evidence type="ECO:0000313" key="2">
    <source>
        <dbReference type="EMBL" id="KAF2755262.1"/>
    </source>
</evidence>
<gene>
    <name evidence="2" type="ORF">EJ05DRAFT_479056</name>
</gene>
<feature type="region of interest" description="Disordered" evidence="1">
    <location>
        <begin position="64"/>
        <end position="85"/>
    </location>
</feature>
<feature type="compositionally biased region" description="Polar residues" evidence="1">
    <location>
        <begin position="64"/>
        <end position="73"/>
    </location>
</feature>
<dbReference type="OrthoDB" id="5336357at2759"/>
<protein>
    <submittedName>
        <fullName evidence="2">Uncharacterized protein</fullName>
    </submittedName>
</protein>
<dbReference type="RefSeq" id="XP_033597713.1">
    <property type="nucleotide sequence ID" value="XM_033744588.1"/>
</dbReference>
<reference evidence="2" key="1">
    <citation type="journal article" date="2020" name="Stud. Mycol.">
        <title>101 Dothideomycetes genomes: a test case for predicting lifestyles and emergence of pathogens.</title>
        <authorList>
            <person name="Haridas S."/>
            <person name="Albert R."/>
            <person name="Binder M."/>
            <person name="Bloem J."/>
            <person name="Labutti K."/>
            <person name="Salamov A."/>
            <person name="Andreopoulos B."/>
            <person name="Baker S."/>
            <person name="Barry K."/>
            <person name="Bills G."/>
            <person name="Bluhm B."/>
            <person name="Cannon C."/>
            <person name="Castanera R."/>
            <person name="Culley D."/>
            <person name="Daum C."/>
            <person name="Ezra D."/>
            <person name="Gonzalez J."/>
            <person name="Henrissat B."/>
            <person name="Kuo A."/>
            <person name="Liang C."/>
            <person name="Lipzen A."/>
            <person name="Lutzoni F."/>
            <person name="Magnuson J."/>
            <person name="Mondo S."/>
            <person name="Nolan M."/>
            <person name="Ohm R."/>
            <person name="Pangilinan J."/>
            <person name="Park H.-J."/>
            <person name="Ramirez L."/>
            <person name="Alfaro M."/>
            <person name="Sun H."/>
            <person name="Tritt A."/>
            <person name="Yoshinaga Y."/>
            <person name="Zwiers L.-H."/>
            <person name="Turgeon B."/>
            <person name="Goodwin S."/>
            <person name="Spatafora J."/>
            <person name="Crous P."/>
            <person name="Grigoriev I."/>
        </authorList>
    </citation>
    <scope>NUCLEOTIDE SEQUENCE</scope>
    <source>
        <strain evidence="2">CBS 121739</strain>
    </source>
</reference>
<feature type="region of interest" description="Disordered" evidence="1">
    <location>
        <begin position="1"/>
        <end position="43"/>
    </location>
</feature>